<protein>
    <submittedName>
        <fullName evidence="1">Uncharacterized protein</fullName>
    </submittedName>
</protein>
<comment type="caution">
    <text evidence="1">The sequence shown here is derived from an EMBL/GenBank/DDBJ whole genome shotgun (WGS) entry which is preliminary data.</text>
</comment>
<dbReference type="EMBL" id="DYVY01000121">
    <property type="protein sequence ID" value="HJF94634.1"/>
    <property type="molecule type" value="Genomic_DNA"/>
</dbReference>
<dbReference type="Proteomes" id="UP000769156">
    <property type="component" value="Unassembled WGS sequence"/>
</dbReference>
<dbReference type="AlphaFoldDB" id="A0A921I273"/>
<sequence length="242" mass="27975">MNKRIYFLSPLKGEVYGRGDESGDAEDIWDGYDLLGYQDQIREAIRRQEKYAGANLMEYYDQTDSVKAKVKYLEIAVAEQDRELKGCAVATITGPLNPKELASLKEYLTGQYADGWGEGFEQQATSIDEGELYVHFWQWDHFQIEVLQELNLPEQAEKKVRPAMHIDLGGQEGNIFFVERKAALVLCQAGREKEVDEMDSRVRKCRSYRQALGVINEYVEITPDYLKQLDGKEEKRKTDRER</sequence>
<evidence type="ECO:0000313" key="1">
    <source>
        <dbReference type="EMBL" id="HJF94634.1"/>
    </source>
</evidence>
<evidence type="ECO:0000313" key="2">
    <source>
        <dbReference type="Proteomes" id="UP000769156"/>
    </source>
</evidence>
<reference evidence="1" key="2">
    <citation type="submission" date="2021-09" db="EMBL/GenBank/DDBJ databases">
        <authorList>
            <person name="Gilroy R."/>
        </authorList>
    </citation>
    <scope>NUCLEOTIDE SEQUENCE</scope>
    <source>
        <strain evidence="1">ChiSjej5B23-16112</strain>
    </source>
</reference>
<organism evidence="1 2">
    <name type="scientific">Lachnoclostridium phocaeense</name>
    <dbReference type="NCBI Taxonomy" id="1871021"/>
    <lineage>
        <taxon>Bacteria</taxon>
        <taxon>Bacillati</taxon>
        <taxon>Bacillota</taxon>
        <taxon>Clostridia</taxon>
        <taxon>Lachnospirales</taxon>
        <taxon>Lachnospiraceae</taxon>
    </lineage>
</organism>
<accession>A0A921I273</accession>
<gene>
    <name evidence="1" type="ORF">K8V82_07565</name>
</gene>
<name>A0A921I273_9FIRM</name>
<reference evidence="1" key="1">
    <citation type="journal article" date="2021" name="PeerJ">
        <title>Extensive microbial diversity within the chicken gut microbiome revealed by metagenomics and culture.</title>
        <authorList>
            <person name="Gilroy R."/>
            <person name="Ravi A."/>
            <person name="Getino M."/>
            <person name="Pursley I."/>
            <person name="Horton D.L."/>
            <person name="Alikhan N.F."/>
            <person name="Baker D."/>
            <person name="Gharbi K."/>
            <person name="Hall N."/>
            <person name="Watson M."/>
            <person name="Adriaenssens E.M."/>
            <person name="Foster-Nyarko E."/>
            <person name="Jarju S."/>
            <person name="Secka A."/>
            <person name="Antonio M."/>
            <person name="Oren A."/>
            <person name="Chaudhuri R.R."/>
            <person name="La Ragione R."/>
            <person name="Hildebrand F."/>
            <person name="Pallen M.J."/>
        </authorList>
    </citation>
    <scope>NUCLEOTIDE SEQUENCE</scope>
    <source>
        <strain evidence="1">ChiSjej5B23-16112</strain>
    </source>
</reference>
<proteinExistence type="predicted"/>